<comment type="caution">
    <text evidence="2">The sequence shown here is derived from an EMBL/GenBank/DDBJ whole genome shotgun (WGS) entry which is preliminary data.</text>
</comment>
<proteinExistence type="predicted"/>
<protein>
    <submittedName>
        <fullName evidence="2">Uncharacterized protein</fullName>
    </submittedName>
</protein>
<feature type="region of interest" description="Disordered" evidence="1">
    <location>
        <begin position="117"/>
        <end position="183"/>
    </location>
</feature>
<name>A0A438DUF3_VITVI</name>
<sequence>MGSPVITPEDVLESLMNDGTIDAIRLKIINQLKANEELKNSTIKMAEQSKVLNTPGAEKQTKRELFDALRQELDRVFIVYRNRMYTAGAKTESYTWLLDEQLYILGFHRPAYQGYRKENEKGKAKENENENENRKENSGSTSKKRSFAEMNSEGGADEVASKSRDPPSASEDFTKPPSPSSMT</sequence>
<accession>A0A438DUF3</accession>
<dbReference type="EMBL" id="QGNW01001493">
    <property type="protein sequence ID" value="RVW39127.1"/>
    <property type="molecule type" value="Genomic_DNA"/>
</dbReference>
<evidence type="ECO:0000313" key="2">
    <source>
        <dbReference type="EMBL" id="RVW39127.1"/>
    </source>
</evidence>
<dbReference type="PANTHER" id="PTHR34356:SF1">
    <property type="entry name" value="ANTIGENIC HEAT-STABLE PROTEIN"/>
    <property type="match status" value="1"/>
</dbReference>
<organism evidence="2 3">
    <name type="scientific">Vitis vinifera</name>
    <name type="common">Grape</name>
    <dbReference type="NCBI Taxonomy" id="29760"/>
    <lineage>
        <taxon>Eukaryota</taxon>
        <taxon>Viridiplantae</taxon>
        <taxon>Streptophyta</taxon>
        <taxon>Embryophyta</taxon>
        <taxon>Tracheophyta</taxon>
        <taxon>Spermatophyta</taxon>
        <taxon>Magnoliopsida</taxon>
        <taxon>eudicotyledons</taxon>
        <taxon>Gunneridae</taxon>
        <taxon>Pentapetalae</taxon>
        <taxon>rosids</taxon>
        <taxon>Vitales</taxon>
        <taxon>Vitaceae</taxon>
        <taxon>Viteae</taxon>
        <taxon>Vitis</taxon>
    </lineage>
</organism>
<gene>
    <name evidence="2" type="ORF">CK203_078214</name>
</gene>
<reference evidence="2 3" key="1">
    <citation type="journal article" date="2018" name="PLoS Genet.">
        <title>Population sequencing reveals clonal diversity and ancestral inbreeding in the grapevine cultivar Chardonnay.</title>
        <authorList>
            <person name="Roach M.J."/>
            <person name="Johnson D.L."/>
            <person name="Bohlmann J."/>
            <person name="van Vuuren H.J."/>
            <person name="Jones S.J."/>
            <person name="Pretorius I.S."/>
            <person name="Schmidt S.A."/>
            <person name="Borneman A.R."/>
        </authorList>
    </citation>
    <scope>NUCLEOTIDE SEQUENCE [LARGE SCALE GENOMIC DNA]</scope>
    <source>
        <strain evidence="3">cv. Chardonnay</strain>
        <tissue evidence="2">Leaf</tissue>
    </source>
</reference>
<dbReference type="AlphaFoldDB" id="A0A438DUF3"/>
<feature type="compositionally biased region" description="Basic and acidic residues" evidence="1">
    <location>
        <begin position="117"/>
        <end position="137"/>
    </location>
</feature>
<evidence type="ECO:0000313" key="3">
    <source>
        <dbReference type="Proteomes" id="UP000288805"/>
    </source>
</evidence>
<dbReference type="PANTHER" id="PTHR34356">
    <property type="entry name" value="ANTIGENIC HEAT-STABLE PROTEIN"/>
    <property type="match status" value="1"/>
</dbReference>
<dbReference type="Proteomes" id="UP000288805">
    <property type="component" value="Unassembled WGS sequence"/>
</dbReference>
<evidence type="ECO:0000256" key="1">
    <source>
        <dbReference type="SAM" id="MobiDB-lite"/>
    </source>
</evidence>